<dbReference type="OrthoDB" id="2617878at2759"/>
<dbReference type="AlphaFoldDB" id="A0A5N5I139"/>
<keyword evidence="2" id="KW-1185">Reference proteome</keyword>
<name>A0A5N5I139_9ROSA</name>
<dbReference type="InterPro" id="IPR049065">
    <property type="entry name" value="Nakanori"/>
</dbReference>
<proteinExistence type="predicted"/>
<gene>
    <name evidence="1" type="ORF">D8674_041712</name>
</gene>
<dbReference type="PANTHER" id="PTHR36482:SF5">
    <property type="entry name" value="23 KDA JASMONATE-INDUCED PROTEIN-LIKE"/>
    <property type="match status" value="1"/>
</dbReference>
<dbReference type="PANTHER" id="PTHR36482">
    <property type="entry name" value="OSJNBA0024J22.15 PROTEIN"/>
    <property type="match status" value="1"/>
</dbReference>
<accession>A0A5N5I139</accession>
<dbReference type="Proteomes" id="UP000327157">
    <property type="component" value="Unassembled WGS sequence"/>
</dbReference>
<reference evidence="1 2" key="1">
    <citation type="submission" date="2019-09" db="EMBL/GenBank/DDBJ databases">
        <authorList>
            <person name="Ou C."/>
        </authorList>
    </citation>
    <scope>NUCLEOTIDE SEQUENCE [LARGE SCALE GENOMIC DNA]</scope>
    <source>
        <strain evidence="1">S2</strain>
        <tissue evidence="1">Leaf</tissue>
    </source>
</reference>
<sequence>MKNADKKDFNARSYVEELKKQYGDGVSTLCLVYNATGDTIRYAYKNDWFGHIGKVPYPPLIANGQWGAFLHVKTAGESSGSDAAIVYRGLKNVSDECDCMLSWRNPSDSTSSANTVYTETREPDHFLTYWDYIHGKLEESEAYSKDTWDGCVSIISTGIDTSPVVEAILTIENA</sequence>
<evidence type="ECO:0000313" key="2">
    <source>
        <dbReference type="Proteomes" id="UP000327157"/>
    </source>
</evidence>
<reference evidence="1 2" key="2">
    <citation type="submission" date="2019-11" db="EMBL/GenBank/DDBJ databases">
        <title>A de novo genome assembly of a pear dwarfing rootstock.</title>
        <authorList>
            <person name="Wang F."/>
            <person name="Wang J."/>
            <person name="Li S."/>
            <person name="Zhang Y."/>
            <person name="Fang M."/>
            <person name="Ma L."/>
            <person name="Zhao Y."/>
            <person name="Jiang S."/>
        </authorList>
    </citation>
    <scope>NUCLEOTIDE SEQUENCE [LARGE SCALE GENOMIC DNA]</scope>
    <source>
        <strain evidence="1">S2</strain>
        <tissue evidence="1">Leaf</tissue>
    </source>
</reference>
<dbReference type="InterPro" id="IPR053085">
    <property type="entry name" value="Jasmonate-induced_protein"/>
</dbReference>
<dbReference type="Pfam" id="PF21230">
    <property type="entry name" value="Nakanori"/>
    <property type="match status" value="1"/>
</dbReference>
<evidence type="ECO:0000313" key="1">
    <source>
        <dbReference type="EMBL" id="KAB2633906.1"/>
    </source>
</evidence>
<dbReference type="EMBL" id="SMOL01000112">
    <property type="protein sequence ID" value="KAB2633906.1"/>
    <property type="molecule type" value="Genomic_DNA"/>
</dbReference>
<organism evidence="1 2">
    <name type="scientific">Pyrus ussuriensis x Pyrus communis</name>
    <dbReference type="NCBI Taxonomy" id="2448454"/>
    <lineage>
        <taxon>Eukaryota</taxon>
        <taxon>Viridiplantae</taxon>
        <taxon>Streptophyta</taxon>
        <taxon>Embryophyta</taxon>
        <taxon>Tracheophyta</taxon>
        <taxon>Spermatophyta</taxon>
        <taxon>Magnoliopsida</taxon>
        <taxon>eudicotyledons</taxon>
        <taxon>Gunneridae</taxon>
        <taxon>Pentapetalae</taxon>
        <taxon>rosids</taxon>
        <taxon>fabids</taxon>
        <taxon>Rosales</taxon>
        <taxon>Rosaceae</taxon>
        <taxon>Amygdaloideae</taxon>
        <taxon>Maleae</taxon>
        <taxon>Pyrus</taxon>
    </lineage>
</organism>
<comment type="caution">
    <text evidence="1">The sequence shown here is derived from an EMBL/GenBank/DDBJ whole genome shotgun (WGS) entry which is preliminary data.</text>
</comment>
<protein>
    <submittedName>
        <fullName evidence="1">23 kDa jasmonate-induced protein-like</fullName>
    </submittedName>
</protein>